<evidence type="ECO:0000313" key="1">
    <source>
        <dbReference type="EMBL" id="MBB6511087.1"/>
    </source>
</evidence>
<sequence length="215" mass="23802">MPLLRIAQLRGLAAYQDHGNIHFSDGRDAARAAAVRDYLADREQRPDASRVAVAQRRVDARGINEGIRSELQERGELAIGEESGEFTFQTDDGLRSFAAGDRLVFLENNRELGVKNGMLGEVKAVEHDAIHVALDGASDRADTRMIKVPMKDYQAVDHGYATTIHKNQGATVDRAFVLASGTMDRHLTYVAMSRHRHDVQLYGDAQEFASRRGVS</sequence>
<proteinExistence type="predicted"/>
<dbReference type="Gene3D" id="3.40.50.300">
    <property type="entry name" value="P-loop containing nucleotide triphosphate hydrolases"/>
    <property type="match status" value="1"/>
</dbReference>
<dbReference type="InterPro" id="IPR027417">
    <property type="entry name" value="P-loop_NTPase"/>
</dbReference>
<organism evidence="1 2">
    <name type="scientific">Rhizobium soli</name>
    <dbReference type="NCBI Taxonomy" id="424798"/>
    <lineage>
        <taxon>Bacteria</taxon>
        <taxon>Pseudomonadati</taxon>
        <taxon>Pseudomonadota</taxon>
        <taxon>Alphaproteobacteria</taxon>
        <taxon>Hyphomicrobiales</taxon>
        <taxon>Rhizobiaceae</taxon>
        <taxon>Rhizobium/Agrobacterium group</taxon>
        <taxon>Rhizobium</taxon>
    </lineage>
</organism>
<gene>
    <name evidence="1" type="ORF">F4695_004485</name>
</gene>
<protein>
    <submittedName>
        <fullName evidence="1">ATP-dependent exoDNAse (Exonuclease V) alpha subunit</fullName>
    </submittedName>
</protein>
<comment type="caution">
    <text evidence="1">The sequence shown here is derived from an EMBL/GenBank/DDBJ whole genome shotgun (WGS) entry which is preliminary data.</text>
</comment>
<keyword evidence="2" id="KW-1185">Reference proteome</keyword>
<keyword evidence="1" id="KW-0269">Exonuclease</keyword>
<name>A0A7X0JQM2_9HYPH</name>
<dbReference type="GO" id="GO:0004527">
    <property type="term" value="F:exonuclease activity"/>
    <property type="evidence" value="ECO:0007669"/>
    <property type="project" value="UniProtKB-KW"/>
</dbReference>
<evidence type="ECO:0000313" key="2">
    <source>
        <dbReference type="Proteomes" id="UP000585437"/>
    </source>
</evidence>
<dbReference type="EMBL" id="JACHBU010000017">
    <property type="protein sequence ID" value="MBB6511087.1"/>
    <property type="molecule type" value="Genomic_DNA"/>
</dbReference>
<dbReference type="RefSeq" id="WP_425503288.1">
    <property type="nucleotide sequence ID" value="NZ_JACHBU010000017.1"/>
</dbReference>
<dbReference type="Proteomes" id="UP000585437">
    <property type="component" value="Unassembled WGS sequence"/>
</dbReference>
<keyword evidence="1" id="KW-0540">Nuclease</keyword>
<dbReference type="AlphaFoldDB" id="A0A7X0JQM2"/>
<accession>A0A7X0JQM2</accession>
<dbReference type="CDD" id="cd18809">
    <property type="entry name" value="SF1_C_RecD"/>
    <property type="match status" value="1"/>
</dbReference>
<reference evidence="1 2" key="1">
    <citation type="submission" date="2020-08" db="EMBL/GenBank/DDBJ databases">
        <title>The Agave Microbiome: Exploring the role of microbial communities in plant adaptations to desert environments.</title>
        <authorList>
            <person name="Partida-Martinez L.P."/>
        </authorList>
    </citation>
    <scope>NUCLEOTIDE SEQUENCE [LARGE SCALE GENOMIC DNA]</scope>
    <source>
        <strain evidence="1 2">AS3.12</strain>
    </source>
</reference>
<keyword evidence="1" id="KW-0378">Hydrolase</keyword>
<dbReference type="SUPFAM" id="SSF52540">
    <property type="entry name" value="P-loop containing nucleoside triphosphate hydrolases"/>
    <property type="match status" value="1"/>
</dbReference>